<comment type="subcellular location">
    <subcellularLocation>
        <location evidence="1">Cell membrane</location>
        <topology evidence="1">Multi-pass membrane protein</topology>
    </subcellularLocation>
</comment>
<feature type="transmembrane region" description="Helical" evidence="7">
    <location>
        <begin position="81"/>
        <end position="101"/>
    </location>
</feature>
<protein>
    <submittedName>
        <fullName evidence="9">Methyl viologen resistance protein YddG</fullName>
    </submittedName>
</protein>
<dbReference type="Pfam" id="PF00892">
    <property type="entry name" value="EamA"/>
    <property type="match status" value="1"/>
</dbReference>
<feature type="transmembrane region" description="Helical" evidence="7">
    <location>
        <begin position="54"/>
        <end position="75"/>
    </location>
</feature>
<evidence type="ECO:0000256" key="2">
    <source>
        <dbReference type="ARBA" id="ARBA00007362"/>
    </source>
</evidence>
<dbReference type="AlphaFoldDB" id="A0AAJ1CYI7"/>
<accession>A0AAJ1CYI7</accession>
<feature type="transmembrane region" description="Helical" evidence="7">
    <location>
        <begin position="171"/>
        <end position="188"/>
    </location>
</feature>
<dbReference type="InterPro" id="IPR050638">
    <property type="entry name" value="AA-Vitamin_Transporters"/>
</dbReference>
<feature type="transmembrane region" description="Helical" evidence="7">
    <location>
        <begin position="237"/>
        <end position="255"/>
    </location>
</feature>
<organism evidence="9 10">
    <name type="scientific">Pantoea ananas</name>
    <name type="common">Erwinia uredovora</name>
    <dbReference type="NCBI Taxonomy" id="553"/>
    <lineage>
        <taxon>Bacteria</taxon>
        <taxon>Pseudomonadati</taxon>
        <taxon>Pseudomonadota</taxon>
        <taxon>Gammaproteobacteria</taxon>
        <taxon>Enterobacterales</taxon>
        <taxon>Erwiniaceae</taxon>
        <taxon>Pantoea</taxon>
    </lineage>
</organism>
<dbReference type="InterPro" id="IPR037185">
    <property type="entry name" value="EmrE-like"/>
</dbReference>
<evidence type="ECO:0000256" key="3">
    <source>
        <dbReference type="ARBA" id="ARBA00022475"/>
    </source>
</evidence>
<dbReference type="SUPFAM" id="SSF103481">
    <property type="entry name" value="Multidrug resistance efflux transporter EmrE"/>
    <property type="match status" value="2"/>
</dbReference>
<feature type="transmembrane region" description="Helical" evidence="7">
    <location>
        <begin position="208"/>
        <end position="225"/>
    </location>
</feature>
<sequence length="345" mass="37239">MQGVKGKTLLRTGPVTGSPGGIPDGQATCLPLAYFALAARWRLLKTLSFMPANLSRATLIGLSAILLWSTTLGLLRSVSEAFGPTGGAALIYSTTAILLCLTRGIPHPRSLPGRYLLVGGTLFVGYEICLALAIGLASNRQQSLELGMINYLWPCLTILLAIPLNHQRFRLWLWPGLLLSLCGIIWVMKGANEDVLGQMAQNMAHNPTAYLLAFSAALTWALYNNITRRFARGSNGVTLFFVVTALALWLKFALFSPQETMQFSLTAAAEVLFMGASTAVAYSAWNYGIQHGNLTLLATASYFTPVLSALLASLWLDLAPAVSFWQGVALITAGSLLCWLATRRL</sequence>
<comment type="caution">
    <text evidence="9">The sequence shown here is derived from an EMBL/GenBank/DDBJ whole genome shotgun (WGS) entry which is preliminary data.</text>
</comment>
<feature type="transmembrane region" description="Helical" evidence="7">
    <location>
        <begin position="148"/>
        <end position="164"/>
    </location>
</feature>
<feature type="transmembrane region" description="Helical" evidence="7">
    <location>
        <begin position="261"/>
        <end position="282"/>
    </location>
</feature>
<dbReference type="PANTHER" id="PTHR32322:SF2">
    <property type="entry name" value="EAMA DOMAIN-CONTAINING PROTEIN"/>
    <property type="match status" value="1"/>
</dbReference>
<evidence type="ECO:0000256" key="6">
    <source>
        <dbReference type="ARBA" id="ARBA00023136"/>
    </source>
</evidence>
<keyword evidence="6 7" id="KW-0472">Membrane</keyword>
<keyword evidence="4 7" id="KW-0812">Transmembrane</keyword>
<name>A0AAJ1CYI7_PANAN</name>
<evidence type="ECO:0000256" key="4">
    <source>
        <dbReference type="ARBA" id="ARBA00022692"/>
    </source>
</evidence>
<evidence type="ECO:0000259" key="8">
    <source>
        <dbReference type="Pfam" id="PF00892"/>
    </source>
</evidence>
<keyword evidence="3" id="KW-1003">Cell membrane</keyword>
<dbReference type="Proteomes" id="UP001208888">
    <property type="component" value="Unassembled WGS sequence"/>
</dbReference>
<comment type="similarity">
    <text evidence="2">Belongs to the EamA transporter family.</text>
</comment>
<dbReference type="GO" id="GO:0016020">
    <property type="term" value="C:membrane"/>
    <property type="evidence" value="ECO:0007669"/>
    <property type="project" value="UniProtKB-SubCell"/>
</dbReference>
<dbReference type="EMBL" id="JANFVX010000006">
    <property type="protein sequence ID" value="MCW0343938.1"/>
    <property type="molecule type" value="Genomic_DNA"/>
</dbReference>
<evidence type="ECO:0000313" key="10">
    <source>
        <dbReference type="Proteomes" id="UP001208888"/>
    </source>
</evidence>
<reference evidence="9" key="1">
    <citation type="submission" date="2022-06" db="EMBL/GenBank/DDBJ databases">
        <title>Dynamics of rice microbiomes reveals core vertical transmitted seed endophytes.</title>
        <authorList>
            <person name="Liao K."/>
            <person name="Zhang X."/>
        </authorList>
    </citation>
    <scope>NUCLEOTIDE SEQUENCE</scope>
    <source>
        <strain evidence="9">JT1-17</strain>
    </source>
</reference>
<evidence type="ECO:0000313" key="9">
    <source>
        <dbReference type="EMBL" id="MCW0343938.1"/>
    </source>
</evidence>
<proteinExistence type="inferred from homology"/>
<feature type="transmembrane region" description="Helical" evidence="7">
    <location>
        <begin position="113"/>
        <end position="136"/>
    </location>
</feature>
<evidence type="ECO:0000256" key="5">
    <source>
        <dbReference type="ARBA" id="ARBA00022989"/>
    </source>
</evidence>
<feature type="transmembrane region" description="Helical" evidence="7">
    <location>
        <begin position="322"/>
        <end position="342"/>
    </location>
</feature>
<feature type="domain" description="EamA" evidence="8">
    <location>
        <begin position="209"/>
        <end position="337"/>
    </location>
</feature>
<dbReference type="PANTHER" id="PTHR32322">
    <property type="entry name" value="INNER MEMBRANE TRANSPORTER"/>
    <property type="match status" value="1"/>
</dbReference>
<evidence type="ECO:0000256" key="1">
    <source>
        <dbReference type="ARBA" id="ARBA00004651"/>
    </source>
</evidence>
<dbReference type="NCBIfam" id="NF008676">
    <property type="entry name" value="PRK11689.1"/>
    <property type="match status" value="1"/>
</dbReference>
<keyword evidence="5 7" id="KW-1133">Transmembrane helix</keyword>
<gene>
    <name evidence="9" type="ORF">NB703_002031</name>
</gene>
<feature type="transmembrane region" description="Helical" evidence="7">
    <location>
        <begin position="294"/>
        <end position="316"/>
    </location>
</feature>
<evidence type="ECO:0000256" key="7">
    <source>
        <dbReference type="SAM" id="Phobius"/>
    </source>
</evidence>
<dbReference type="InterPro" id="IPR000620">
    <property type="entry name" value="EamA_dom"/>
</dbReference>